<gene>
    <name evidence="2" type="ORF">LI82_07195</name>
</gene>
<dbReference type="Proteomes" id="UP000029859">
    <property type="component" value="Unassembled WGS sequence"/>
</dbReference>
<comment type="caution">
    <text evidence="2">The sequence shown here is derived from an EMBL/GenBank/DDBJ whole genome shotgun (WGS) entry which is preliminary data.</text>
</comment>
<keyword evidence="1" id="KW-1133">Transmembrane helix</keyword>
<sequence>MKQRSNTTRTLRDTIILVLVFCTIIGGLTFLAAAAELNHQMKNSDGFAQGYSDYPKGDQYNKTVENVNMFEDIDSFFYVRGFETAKNDEMMHLPHRDVIHA</sequence>
<accession>A0A099T379</accession>
<feature type="transmembrane region" description="Helical" evidence="1">
    <location>
        <begin position="15"/>
        <end position="35"/>
    </location>
</feature>
<keyword evidence="1" id="KW-0812">Transmembrane</keyword>
<dbReference type="AlphaFoldDB" id="A0A099T379"/>
<keyword evidence="1" id="KW-0472">Membrane</keyword>
<evidence type="ECO:0000313" key="2">
    <source>
        <dbReference type="EMBL" id="KGK98638.1"/>
    </source>
</evidence>
<evidence type="ECO:0000256" key="1">
    <source>
        <dbReference type="SAM" id="Phobius"/>
    </source>
</evidence>
<evidence type="ECO:0000313" key="3">
    <source>
        <dbReference type="Proteomes" id="UP000029859"/>
    </source>
</evidence>
<protein>
    <submittedName>
        <fullName evidence="2">Uncharacterized protein</fullName>
    </submittedName>
</protein>
<proteinExistence type="predicted"/>
<reference evidence="2 3" key="1">
    <citation type="submission" date="2014-09" db="EMBL/GenBank/DDBJ databases">
        <title>Draft genome sequence of an obligately methylotrophic methanogen, Methanococcoides methylutens, isolated from marine sediment.</title>
        <authorList>
            <person name="Guan Y."/>
            <person name="Ngugi D.K."/>
            <person name="Blom J."/>
            <person name="Ali S."/>
            <person name="Ferry J.G."/>
            <person name="Stingl U."/>
        </authorList>
    </citation>
    <scope>NUCLEOTIDE SEQUENCE [LARGE SCALE GENOMIC DNA]</scope>
    <source>
        <strain evidence="2 3">DSM 2657</strain>
    </source>
</reference>
<name>A0A099T379_METMT</name>
<keyword evidence="3" id="KW-1185">Reference proteome</keyword>
<dbReference type="RefSeq" id="WP_135607297.1">
    <property type="nucleotide sequence ID" value="NZ_CAAGSM010000009.1"/>
</dbReference>
<dbReference type="EMBL" id="JRHO01000013">
    <property type="protein sequence ID" value="KGK98638.1"/>
    <property type="molecule type" value="Genomic_DNA"/>
</dbReference>
<organism evidence="2 3">
    <name type="scientific">Methanococcoides methylutens</name>
    <dbReference type="NCBI Taxonomy" id="2226"/>
    <lineage>
        <taxon>Archaea</taxon>
        <taxon>Methanobacteriati</taxon>
        <taxon>Methanobacteriota</taxon>
        <taxon>Stenosarchaea group</taxon>
        <taxon>Methanomicrobia</taxon>
        <taxon>Methanosarcinales</taxon>
        <taxon>Methanosarcinaceae</taxon>
        <taxon>Methanococcoides</taxon>
    </lineage>
</organism>
<dbReference type="OrthoDB" id="375526at2157"/>